<feature type="chain" id="PRO_5047365520" evidence="1">
    <location>
        <begin position="25"/>
        <end position="545"/>
    </location>
</feature>
<keyword evidence="3" id="KW-1185">Reference proteome</keyword>
<sequence>MRRAALPGVAMLAFALLPAQPAGAATTIPDGTESTAGIQQIGPGQYFSDTRTFEVGQTDVSAGSIGRRHAVVAPDGGPAIPEPVPASRPELSVFGPGWEAEFLGGTINRKLETRKLATGNDAVVVTDLTDGTSTTYELRGGVTLPGGGGVRRFEAAGGSRLVESTHWDAAAAVLRSAISETVAVNTGGAPEAGDDTFTDAGGTPLPPADLNPTYQWQRVGGSQGTDGWRVTGVGTRAFGVSSVTYDGQGRISSVEEPAVGEAPKERLSVHYAPATTASAASFGDYAGQVKEITLTTGAEEPQTVARYGYDPTGRLRTVTDPTEDIAPHAAYSYDPLGRLASVESPERGTWGLDFPAGTAAPEAVATGEVPVPGMVLEGAEGINDPAATGPSPADFLPGGVASPMAFPRSCTTAANWLWYTKKGCSAWVAHYGWRAPQWKKTPTGRTVVGVKHDHCTSSPDKPSGFDFRTACDMHDYGYGLIGNTYKNYTYYLDRNRKTQVDDLFYTTLRDSTCPKYRWSSTCKSVAWTYRQGVRGGNPKNGANAT</sequence>
<reference evidence="2 3" key="1">
    <citation type="submission" date="2022-10" db="EMBL/GenBank/DDBJ databases">
        <title>Draft genome sequence of Streptomyces sp. YSPA8.</title>
        <authorList>
            <person name="Moriuchi R."/>
            <person name="Dohra H."/>
            <person name="Yamamura H."/>
            <person name="Kodani S."/>
        </authorList>
    </citation>
    <scope>NUCLEOTIDE SEQUENCE [LARGE SCALE GENOMIC DNA]</scope>
    <source>
        <strain evidence="2 3">YSPA8</strain>
    </source>
</reference>
<name>A0ABQ5NQV3_9ACTN</name>
<comment type="caution">
    <text evidence="2">The sequence shown here is derived from an EMBL/GenBank/DDBJ whole genome shotgun (WGS) entry which is preliminary data.</text>
</comment>
<organism evidence="2 3">
    <name type="scientific">Streptomyces yaizuensis</name>
    <dbReference type="NCBI Taxonomy" id="2989713"/>
    <lineage>
        <taxon>Bacteria</taxon>
        <taxon>Bacillati</taxon>
        <taxon>Actinomycetota</taxon>
        <taxon>Actinomycetes</taxon>
        <taxon>Kitasatosporales</taxon>
        <taxon>Streptomycetaceae</taxon>
        <taxon>Streptomyces</taxon>
    </lineage>
</organism>
<gene>
    <name evidence="2" type="ORF">SYYSPA8_00695</name>
</gene>
<proteinExistence type="predicted"/>
<evidence type="ECO:0000256" key="1">
    <source>
        <dbReference type="SAM" id="SignalP"/>
    </source>
</evidence>
<dbReference type="Gene3D" id="2.180.10.10">
    <property type="entry name" value="RHS repeat-associated core"/>
    <property type="match status" value="1"/>
</dbReference>
<feature type="signal peptide" evidence="1">
    <location>
        <begin position="1"/>
        <end position="24"/>
    </location>
</feature>
<dbReference type="InterPro" id="IPR015141">
    <property type="entry name" value="PLipase_A2_prok/fun"/>
</dbReference>
<evidence type="ECO:0000313" key="3">
    <source>
        <dbReference type="Proteomes" id="UP001291653"/>
    </source>
</evidence>
<dbReference type="InterPro" id="IPR036444">
    <property type="entry name" value="PLipase_A2_dom_sf"/>
</dbReference>
<dbReference type="EMBL" id="BSBI01000001">
    <property type="protein sequence ID" value="GLF92758.1"/>
    <property type="molecule type" value="Genomic_DNA"/>
</dbReference>
<accession>A0ABQ5NQV3</accession>
<protein>
    <submittedName>
        <fullName evidence="2">Phospholipase</fullName>
    </submittedName>
</protein>
<evidence type="ECO:0000313" key="2">
    <source>
        <dbReference type="EMBL" id="GLF92758.1"/>
    </source>
</evidence>
<dbReference type="Gene3D" id="1.20.90.10">
    <property type="entry name" value="Phospholipase A2 domain"/>
    <property type="match status" value="1"/>
</dbReference>
<keyword evidence="1" id="KW-0732">Signal</keyword>
<dbReference type="RefSeq" id="WP_323444881.1">
    <property type="nucleotide sequence ID" value="NZ_BSBI01000001.1"/>
</dbReference>
<dbReference type="Pfam" id="PF09056">
    <property type="entry name" value="Phospholip_A2_3"/>
    <property type="match status" value="1"/>
</dbReference>
<dbReference type="SUPFAM" id="SSF48619">
    <property type="entry name" value="Phospholipase A2, PLA2"/>
    <property type="match status" value="1"/>
</dbReference>
<dbReference type="Proteomes" id="UP001291653">
    <property type="component" value="Unassembled WGS sequence"/>
</dbReference>